<proteinExistence type="predicted"/>
<reference evidence="1 2" key="1">
    <citation type="journal article" date="2019" name="Environ. Microbiol.">
        <title>At the nexus of three kingdoms: the genome of the mycorrhizal fungus Gigaspora margarita provides insights into plant, endobacterial and fungal interactions.</title>
        <authorList>
            <person name="Venice F."/>
            <person name="Ghignone S."/>
            <person name="Salvioli di Fossalunga A."/>
            <person name="Amselem J."/>
            <person name="Novero M."/>
            <person name="Xianan X."/>
            <person name="Sedzielewska Toro K."/>
            <person name="Morin E."/>
            <person name="Lipzen A."/>
            <person name="Grigoriev I.V."/>
            <person name="Henrissat B."/>
            <person name="Martin F.M."/>
            <person name="Bonfante P."/>
        </authorList>
    </citation>
    <scope>NUCLEOTIDE SEQUENCE [LARGE SCALE GENOMIC DNA]</scope>
    <source>
        <strain evidence="1 2">BEG34</strain>
    </source>
</reference>
<dbReference type="InterPro" id="IPR036404">
    <property type="entry name" value="Jacalin-like_lectin_dom_sf"/>
</dbReference>
<dbReference type="Gene3D" id="2.100.10.30">
    <property type="entry name" value="Jacalin-like lectin domain"/>
    <property type="match status" value="1"/>
</dbReference>
<evidence type="ECO:0000313" key="1">
    <source>
        <dbReference type="EMBL" id="KAF0358550.1"/>
    </source>
</evidence>
<organism evidence="1 2">
    <name type="scientific">Gigaspora margarita</name>
    <dbReference type="NCBI Taxonomy" id="4874"/>
    <lineage>
        <taxon>Eukaryota</taxon>
        <taxon>Fungi</taxon>
        <taxon>Fungi incertae sedis</taxon>
        <taxon>Mucoromycota</taxon>
        <taxon>Glomeromycotina</taxon>
        <taxon>Glomeromycetes</taxon>
        <taxon>Diversisporales</taxon>
        <taxon>Gigasporaceae</taxon>
        <taxon>Gigaspora</taxon>
    </lineage>
</organism>
<evidence type="ECO:0000313" key="2">
    <source>
        <dbReference type="Proteomes" id="UP000439903"/>
    </source>
</evidence>
<name>A0A8H3WWJ0_GIGMA</name>
<comment type="caution">
    <text evidence="1">The sequence shown here is derived from an EMBL/GenBank/DDBJ whole genome shotgun (WGS) entry which is preliminary data.</text>
</comment>
<dbReference type="Proteomes" id="UP000439903">
    <property type="component" value="Unassembled WGS sequence"/>
</dbReference>
<dbReference type="AlphaFoldDB" id="A0A8H3WWJ0"/>
<protein>
    <submittedName>
        <fullName evidence="1">Glutamate-rich protein 3</fullName>
    </submittedName>
</protein>
<dbReference type="EMBL" id="WTPW01002962">
    <property type="protein sequence ID" value="KAF0358550.1"/>
    <property type="molecule type" value="Genomic_DNA"/>
</dbReference>
<sequence>MLRKGDVGKEFKQRQKDIEKIKESLINYRDAPKSGRADHMEQVTGKNVDNVNLLTIAITFMFVHLTILRERNRHSKEIYSKENKSYETDLRQKVQDYKEYFISMYFKWEEWRKEFIYYQYVDGHYRVHDEFHRFHISYKYPDGSDEETRKKHHKIYEHGKFAFLNEGKFIFMNMYLHTFALNKFLPNNCPEKYGNDYEEPFKLSSDEPGIITGLKIHYSDVVHGLTVKYKGRDSSTVGNVKGGDATTFRGLDEVNNITSVDMFFGDQVITGIQFNFNGKNQPTGVLGSKENTRMFRGGPTKDFKLAAIQMAPSKSFSKKDDCLGYTLLTFEHLRIAKDLNNSK</sequence>
<keyword evidence="2" id="KW-1185">Reference proteome</keyword>
<gene>
    <name evidence="1" type="ORF">F8M41_014433</name>
</gene>
<accession>A0A8H3WWJ0</accession>